<dbReference type="Proteomes" id="UP000237968">
    <property type="component" value="Unassembled WGS sequence"/>
</dbReference>
<reference evidence="2 3" key="1">
    <citation type="submission" date="2018-03" db="EMBL/GenBank/DDBJ databases">
        <title>Draft Genome Sequences of the Obligatory Marine Myxobacteria Enhygromyxa salina SWB005.</title>
        <authorList>
            <person name="Poehlein A."/>
            <person name="Moghaddam J.A."/>
            <person name="Harms H."/>
            <person name="Alanjari M."/>
            <person name="Koenig G.M."/>
            <person name="Daniel R."/>
            <person name="Schaeberle T.F."/>
        </authorList>
    </citation>
    <scope>NUCLEOTIDE SEQUENCE [LARGE SCALE GENOMIC DNA]</scope>
    <source>
        <strain evidence="2 3">SWB005</strain>
    </source>
</reference>
<dbReference type="Pfam" id="PF12770">
    <property type="entry name" value="CHAT"/>
    <property type="match status" value="1"/>
</dbReference>
<evidence type="ECO:0000259" key="1">
    <source>
        <dbReference type="Pfam" id="PF12770"/>
    </source>
</evidence>
<organism evidence="2 3">
    <name type="scientific">Enhygromyxa salina</name>
    <dbReference type="NCBI Taxonomy" id="215803"/>
    <lineage>
        <taxon>Bacteria</taxon>
        <taxon>Pseudomonadati</taxon>
        <taxon>Myxococcota</taxon>
        <taxon>Polyangia</taxon>
        <taxon>Nannocystales</taxon>
        <taxon>Nannocystaceae</taxon>
        <taxon>Enhygromyxa</taxon>
    </lineage>
</organism>
<dbReference type="Pfam" id="PF13289">
    <property type="entry name" value="SIR2_2"/>
    <property type="match status" value="1"/>
</dbReference>
<dbReference type="EMBL" id="PVNK01000108">
    <property type="protein sequence ID" value="PRQ02961.1"/>
    <property type="molecule type" value="Genomic_DNA"/>
</dbReference>
<dbReference type="InterPro" id="IPR024983">
    <property type="entry name" value="CHAT_dom"/>
</dbReference>
<accession>A0A2S9YD74</accession>
<dbReference type="RefSeq" id="WP_106391339.1">
    <property type="nucleotide sequence ID" value="NZ_PVNK01000108.1"/>
</dbReference>
<name>A0A2S9YD74_9BACT</name>
<dbReference type="OrthoDB" id="5494324at2"/>
<feature type="domain" description="CHAT" evidence="1">
    <location>
        <begin position="262"/>
        <end position="451"/>
    </location>
</feature>
<proteinExistence type="predicted"/>
<dbReference type="AlphaFoldDB" id="A0A2S9YD74"/>
<protein>
    <submittedName>
        <fullName evidence="2">CHAT domain protein</fullName>
    </submittedName>
</protein>
<sequence length="465" mass="51519">MPASNDLDDLRALTSPLVVYVGSELTRAAGLPTRRELAGLLLEEASERVSDRRHRELAELIERADLRDAFTELERDLTRARFGLVVERALRVDGVELPPLARAIANLGSRLGGVVTPNLDRLLERTLQGKFVVHTRPTMNLLHRQGWLLKLHGTLPDHATWVFTREQHARVALRDPVYHEVMRAMFLAKPVLFVGTTLDDPIFDAVVDRARGLADGAPPRHWALVDRAELTPGGRSKLDEAGIAAITCDGSDERVELLSSLSPAPAGRSLPLPREATRQASRGRIRILFVSANPPDMEGLALDREQRVVREAVTRARHRDRIELEVRSAVSFVDLSRALLEGEFDILHFAGHGAPKGLMLDEGSRWLPPAELVALLDEYAHPRGPLRCVLLNSCWSTAVNQLNPRVPTFISMHGPLDDRAALAFAEGFYDGVGAGRSFDEAYREGERRARHAVPGAPFEAHLSER</sequence>
<comment type="caution">
    <text evidence="2">The sequence shown here is derived from an EMBL/GenBank/DDBJ whole genome shotgun (WGS) entry which is preliminary data.</text>
</comment>
<evidence type="ECO:0000313" key="3">
    <source>
        <dbReference type="Proteomes" id="UP000237968"/>
    </source>
</evidence>
<keyword evidence="3" id="KW-1185">Reference proteome</keyword>
<gene>
    <name evidence="2" type="ORF">ENSA5_19000</name>
</gene>
<evidence type="ECO:0000313" key="2">
    <source>
        <dbReference type="EMBL" id="PRQ02961.1"/>
    </source>
</evidence>